<evidence type="ECO:0000313" key="2">
    <source>
        <dbReference type="Proteomes" id="UP000198975"/>
    </source>
</evidence>
<sequence length="80" mass="9103">MTIDGPFFLVTYGFRICISHLFFSSWLSASVKNEDLLFIAALILGQGHIVQTNTGLNEHRFSLLFSKEVVHYDRALQRGD</sequence>
<dbReference type="Proteomes" id="UP000198975">
    <property type="component" value="Unassembled WGS sequence"/>
</dbReference>
<gene>
    <name evidence="1" type="ORF">GA0061071_115101</name>
</gene>
<evidence type="ECO:0000313" key="1">
    <source>
        <dbReference type="EMBL" id="SCC36528.1"/>
    </source>
</evidence>
<dbReference type="AlphaFoldDB" id="A0A1C4DYU6"/>
<reference evidence="2" key="1">
    <citation type="submission" date="2016-08" db="EMBL/GenBank/DDBJ databases">
        <authorList>
            <person name="Varghese N."/>
            <person name="Submissions Spin"/>
        </authorList>
    </citation>
    <scope>NUCLEOTIDE SEQUENCE [LARGE SCALE GENOMIC DNA]</scope>
    <source>
        <strain evidence="2">REICA_082</strain>
    </source>
</reference>
<dbReference type="EMBL" id="FMAY01000015">
    <property type="protein sequence ID" value="SCC36528.1"/>
    <property type="molecule type" value="Genomic_DNA"/>
</dbReference>
<name>A0A1C4DYU6_9ENTR</name>
<accession>A0A1C4DYU6</accession>
<keyword evidence="2" id="KW-1185">Reference proteome</keyword>
<protein>
    <submittedName>
        <fullName evidence="1">Uncharacterized protein</fullName>
    </submittedName>
</protein>
<proteinExistence type="predicted"/>
<organism evidence="1 2">
    <name type="scientific">Kosakonia oryzendophytica</name>
    <dbReference type="NCBI Taxonomy" id="1005665"/>
    <lineage>
        <taxon>Bacteria</taxon>
        <taxon>Pseudomonadati</taxon>
        <taxon>Pseudomonadota</taxon>
        <taxon>Gammaproteobacteria</taxon>
        <taxon>Enterobacterales</taxon>
        <taxon>Enterobacteriaceae</taxon>
        <taxon>Kosakonia</taxon>
    </lineage>
</organism>